<dbReference type="CDD" id="cd05387">
    <property type="entry name" value="BY-kinase"/>
    <property type="match status" value="1"/>
</dbReference>
<keyword evidence="9" id="KW-0175">Coiled coil</keyword>
<feature type="transmembrane region" description="Helical" evidence="10">
    <location>
        <begin position="16"/>
        <end position="36"/>
    </location>
</feature>
<protein>
    <recommendedName>
        <fullName evidence="15">Lipopolysaccharide biosynthesis protein</fullName>
    </recommendedName>
</protein>
<evidence type="ECO:0000313" key="13">
    <source>
        <dbReference type="EMBL" id="MUL38752.1"/>
    </source>
</evidence>
<comment type="similarity">
    <text evidence="2">Belongs to the CpsC/CapA family.</text>
</comment>
<evidence type="ECO:0000256" key="3">
    <source>
        <dbReference type="ARBA" id="ARBA00022475"/>
    </source>
</evidence>
<dbReference type="Pfam" id="PF13807">
    <property type="entry name" value="GNVR"/>
    <property type="match status" value="1"/>
</dbReference>
<keyword evidence="3" id="KW-1003">Cell membrane</keyword>
<dbReference type="PANTHER" id="PTHR32309">
    <property type="entry name" value="TYROSINE-PROTEIN KINASE"/>
    <property type="match status" value="1"/>
</dbReference>
<comment type="subcellular location">
    <subcellularLocation>
        <location evidence="1">Cell membrane</location>
        <topology evidence="1">Multi-pass membrane protein</topology>
    </subcellularLocation>
</comment>
<evidence type="ECO:0000256" key="5">
    <source>
        <dbReference type="ARBA" id="ARBA00022741"/>
    </source>
</evidence>
<evidence type="ECO:0000256" key="2">
    <source>
        <dbReference type="ARBA" id="ARBA00006683"/>
    </source>
</evidence>
<evidence type="ECO:0000256" key="1">
    <source>
        <dbReference type="ARBA" id="ARBA00004651"/>
    </source>
</evidence>
<evidence type="ECO:0000256" key="4">
    <source>
        <dbReference type="ARBA" id="ARBA00022692"/>
    </source>
</evidence>
<dbReference type="GO" id="GO:0005524">
    <property type="term" value="F:ATP binding"/>
    <property type="evidence" value="ECO:0007669"/>
    <property type="project" value="UniProtKB-KW"/>
</dbReference>
<feature type="domain" description="Polysaccharide chain length determinant N-terminal" evidence="11">
    <location>
        <begin position="6"/>
        <end position="93"/>
    </location>
</feature>
<dbReference type="PANTHER" id="PTHR32309:SF13">
    <property type="entry name" value="FERRIC ENTEROBACTIN TRANSPORT PROTEIN FEPE"/>
    <property type="match status" value="1"/>
</dbReference>
<dbReference type="GO" id="GO:0004713">
    <property type="term" value="F:protein tyrosine kinase activity"/>
    <property type="evidence" value="ECO:0007669"/>
    <property type="project" value="TreeGrafter"/>
</dbReference>
<keyword evidence="5" id="KW-0547">Nucleotide-binding</keyword>
<dbReference type="InterPro" id="IPR027417">
    <property type="entry name" value="P-loop_NTPase"/>
</dbReference>
<evidence type="ECO:0000259" key="12">
    <source>
        <dbReference type="Pfam" id="PF13807"/>
    </source>
</evidence>
<dbReference type="InterPro" id="IPR032807">
    <property type="entry name" value="GNVR"/>
</dbReference>
<dbReference type="GO" id="GO:0005886">
    <property type="term" value="C:plasma membrane"/>
    <property type="evidence" value="ECO:0007669"/>
    <property type="project" value="UniProtKB-SubCell"/>
</dbReference>
<dbReference type="EMBL" id="NAPY01000047">
    <property type="protein sequence ID" value="MUL38752.1"/>
    <property type="molecule type" value="Genomic_DNA"/>
</dbReference>
<dbReference type="Pfam" id="PF02706">
    <property type="entry name" value="Wzz"/>
    <property type="match status" value="1"/>
</dbReference>
<dbReference type="Gene3D" id="3.40.50.300">
    <property type="entry name" value="P-loop containing nucleotide triphosphate hydrolases"/>
    <property type="match status" value="1"/>
</dbReference>
<dbReference type="InterPro" id="IPR033756">
    <property type="entry name" value="YlxH/NBP35"/>
</dbReference>
<gene>
    <name evidence="13" type="ORF">BWI75_21105</name>
</gene>
<keyword evidence="8 10" id="KW-0472">Membrane</keyword>
<dbReference type="OrthoDB" id="9758283at2"/>
<name>A0A6N8G1I7_9CHRO</name>
<keyword evidence="4 10" id="KW-0812">Transmembrane</keyword>
<evidence type="ECO:0000256" key="8">
    <source>
        <dbReference type="ARBA" id="ARBA00023136"/>
    </source>
</evidence>
<keyword evidence="7 10" id="KW-1133">Transmembrane helix</keyword>
<dbReference type="InterPro" id="IPR005702">
    <property type="entry name" value="Wzc-like_C"/>
</dbReference>
<sequence>MHESISSLTSVFKRNHWPAIATFVSVICGSLAYLVVTPPKYETSVRVMLSDKQLSVSDIGRDLTQLSEIGESNPIATQAELARSERVLVQAVTQVSLKGVKDVPKTETLKEDLQVTTIPATNILQISYKSQNPLLTSSVLNAVAGAIVKENAEAIRSQARSAREFLETELPKKRSQLASAEAAIAQYKQSQGIVSISDSEGNDSAQTQNLVTSLADLDRQELALSTQLQDAKVRNKSLQQTTDADTLENAYAMVRAGQDEELKQLRAKLADLESQVAIARKRFTDNNPTLIKLIEQRDATRALYTQNLSKLSPQNNLTNRPADIASDPVSQDLATKLILSEIESAGLEVKLAQVRDAKAQLQARVNRLPAKEQALSALTRQRQDIAASVDLLQKKLEEARIAEVQLASNISIIDTASPPINPNWPNKPVVLIIAGVAGLFLAVGVVLLLDFLDGTLHNATEVGKLVKLPVIGMLPVLPDSSLNVENSKFLNNSGLVEPYRKLLWTIQFRSNKHLQVVVVSSTQSGEGKSVVASHLAAVAAMSSRRTLIIDTDLHCPTQQKLFNLAARPGLIDAIDGRATLAKAVQQTSINNLWVLGCGKPHAYPSRFSDSARMRTLLAEAAAQYDLVIIDTPPVTSSVDAIALSHNSDGLLLVTRPNFTQKNTLVQAVSDLSDNQVPILGITVNGMNSQTEKYYRYPVKDYQPLEHQNDERRVLKNVDQ</sequence>
<reference evidence="13 14" key="1">
    <citation type="journal article" date="2019" name="Front. Microbiol.">
        <title>Genomic Features for Desiccation Tolerance and Sugar Biosynthesis in the Extremophile Gloeocapsopsis sp. UTEX B3054.</title>
        <authorList>
            <person name="Urrejola C."/>
            <person name="Alcorta J."/>
            <person name="Salas L."/>
            <person name="Vasquez M."/>
            <person name="Polz M.F."/>
            <person name="Vicuna R."/>
            <person name="Diez B."/>
        </authorList>
    </citation>
    <scope>NUCLEOTIDE SEQUENCE [LARGE SCALE GENOMIC DNA]</scope>
    <source>
        <strain evidence="13 14">1H9</strain>
    </source>
</reference>
<dbReference type="InterPro" id="IPR050445">
    <property type="entry name" value="Bact_polysacc_biosynth/exp"/>
</dbReference>
<comment type="caution">
    <text evidence="13">The sequence shown here is derived from an EMBL/GenBank/DDBJ whole genome shotgun (WGS) entry which is preliminary data.</text>
</comment>
<keyword evidence="14" id="KW-1185">Reference proteome</keyword>
<organism evidence="13 14">
    <name type="scientific">Gloeocapsopsis dulcis AAB1 = 1H9</name>
    <dbReference type="NCBI Taxonomy" id="1433147"/>
    <lineage>
        <taxon>Bacteria</taxon>
        <taxon>Bacillati</taxon>
        <taxon>Cyanobacteriota</taxon>
        <taxon>Cyanophyceae</taxon>
        <taxon>Oscillatoriophycideae</taxon>
        <taxon>Chroococcales</taxon>
        <taxon>Chroococcaceae</taxon>
        <taxon>Gloeocapsopsis</taxon>
        <taxon>Gloeocapsopsis dulcis</taxon>
    </lineage>
</organism>
<dbReference type="NCBIfam" id="TIGR01007">
    <property type="entry name" value="eps_fam"/>
    <property type="match status" value="1"/>
</dbReference>
<evidence type="ECO:0008006" key="15">
    <source>
        <dbReference type="Google" id="ProtNLM"/>
    </source>
</evidence>
<feature type="transmembrane region" description="Helical" evidence="10">
    <location>
        <begin position="429"/>
        <end position="449"/>
    </location>
</feature>
<feature type="domain" description="Tyrosine-protein kinase G-rich" evidence="12">
    <location>
        <begin position="390"/>
        <end position="448"/>
    </location>
</feature>
<evidence type="ECO:0000313" key="14">
    <source>
        <dbReference type="Proteomes" id="UP000441797"/>
    </source>
</evidence>
<evidence type="ECO:0000256" key="9">
    <source>
        <dbReference type="SAM" id="Coils"/>
    </source>
</evidence>
<feature type="coiled-coil region" evidence="9">
    <location>
        <begin position="149"/>
        <end position="183"/>
    </location>
</feature>
<evidence type="ECO:0000259" key="11">
    <source>
        <dbReference type="Pfam" id="PF02706"/>
    </source>
</evidence>
<feature type="coiled-coil region" evidence="9">
    <location>
        <begin position="255"/>
        <end position="282"/>
    </location>
</feature>
<dbReference type="AlphaFoldDB" id="A0A6N8G1I7"/>
<dbReference type="Proteomes" id="UP000441797">
    <property type="component" value="Unassembled WGS sequence"/>
</dbReference>
<evidence type="ECO:0000256" key="10">
    <source>
        <dbReference type="SAM" id="Phobius"/>
    </source>
</evidence>
<dbReference type="Pfam" id="PF10609">
    <property type="entry name" value="ParA"/>
    <property type="match status" value="1"/>
</dbReference>
<accession>A0A6N8G1I7</accession>
<keyword evidence="6" id="KW-0067">ATP-binding</keyword>
<dbReference type="InterPro" id="IPR003856">
    <property type="entry name" value="LPS_length_determ_N"/>
</dbReference>
<dbReference type="RefSeq" id="WP_155707291.1">
    <property type="nucleotide sequence ID" value="NZ_CAWPEY010000052.1"/>
</dbReference>
<dbReference type="SUPFAM" id="SSF52540">
    <property type="entry name" value="P-loop containing nucleoside triphosphate hydrolases"/>
    <property type="match status" value="1"/>
</dbReference>
<proteinExistence type="inferred from homology"/>
<evidence type="ECO:0000256" key="6">
    <source>
        <dbReference type="ARBA" id="ARBA00022840"/>
    </source>
</evidence>
<evidence type="ECO:0000256" key="7">
    <source>
        <dbReference type="ARBA" id="ARBA00022989"/>
    </source>
</evidence>